<evidence type="ECO:0000313" key="2">
    <source>
        <dbReference type="Proteomes" id="UP001208935"/>
    </source>
</evidence>
<protein>
    <submittedName>
        <fullName evidence="1">Uncharacterized protein</fullName>
    </submittedName>
</protein>
<organism evidence="1 2">
    <name type="scientific">Verminephrobacter aporrectodeae subsp. tuberculatae</name>
    <dbReference type="NCBI Taxonomy" id="1110392"/>
    <lineage>
        <taxon>Bacteria</taxon>
        <taxon>Pseudomonadati</taxon>
        <taxon>Pseudomonadota</taxon>
        <taxon>Betaproteobacteria</taxon>
        <taxon>Burkholderiales</taxon>
        <taxon>Comamonadaceae</taxon>
        <taxon>Verminephrobacter</taxon>
    </lineage>
</organism>
<comment type="caution">
    <text evidence="1">The sequence shown here is derived from an EMBL/GenBank/DDBJ whole genome shotgun (WGS) entry which is preliminary data.</text>
</comment>
<evidence type="ECO:0000313" key="1">
    <source>
        <dbReference type="EMBL" id="MCW5323636.1"/>
    </source>
</evidence>
<gene>
    <name evidence="1" type="ORF">D5039_21550</name>
</gene>
<dbReference type="RefSeq" id="WP_265283419.1">
    <property type="nucleotide sequence ID" value="NZ_QZCW01000007.1"/>
</dbReference>
<sequence>MNAEQISDRVFEYIDNHFMECGYATDEADINMNINSDFWGKEDLPHGEKISEKEVRDAISSLLSEKKIVIFDWDDNHRKCLLDANVQMGRYAEFHERNAPF</sequence>
<accession>A0ABT3KZE6</accession>
<reference evidence="2" key="1">
    <citation type="submission" date="2023-07" db="EMBL/GenBank/DDBJ databases">
        <title>Verminephrobacter genomes.</title>
        <authorList>
            <person name="Lund M.B."/>
        </authorList>
    </citation>
    <scope>NUCLEOTIDE SEQUENCE [LARGE SCALE GENOMIC DNA]</scope>
    <source>
        <strain evidence="2">AtM5-05</strain>
    </source>
</reference>
<name>A0ABT3KZE6_9BURK</name>
<dbReference type="Proteomes" id="UP001208935">
    <property type="component" value="Unassembled WGS sequence"/>
</dbReference>
<proteinExistence type="predicted"/>
<dbReference type="EMBL" id="QZCW01000007">
    <property type="protein sequence ID" value="MCW5323636.1"/>
    <property type="molecule type" value="Genomic_DNA"/>
</dbReference>
<keyword evidence="2" id="KW-1185">Reference proteome</keyword>